<evidence type="ECO:0000256" key="2">
    <source>
        <dbReference type="ARBA" id="ARBA00022723"/>
    </source>
</evidence>
<comment type="cofactor">
    <cofactor evidence="5">
        <name>Mn(2+)</name>
        <dbReference type="ChEBI" id="CHEBI:29035"/>
    </cofactor>
    <text evidence="5">Binds 2 manganese ions.</text>
</comment>
<feature type="domain" description="Metalloenzyme" evidence="7">
    <location>
        <begin position="16"/>
        <end position="386"/>
    </location>
</feature>
<keyword evidence="5" id="KW-0963">Cytoplasm</keyword>
<accession>A0ABY4CPX1</accession>
<comment type="function">
    <text evidence="5">Isomerase that catalyzes the conversion of deoxy-ribose 1-phosphate (dRib-1-P) and ribose 1-phosphate (Rib-1-P) to deoxy-ribose 5-phosphate (dRib-5-P) and ribose 5-phosphate (Rib-5-P), respectively.</text>
</comment>
<feature type="binding site" evidence="5">
    <location>
        <position position="346"/>
    </location>
    <ligand>
        <name>Mn(2+)</name>
        <dbReference type="ChEBI" id="CHEBI:29035"/>
        <label>2</label>
    </ligand>
</feature>
<keyword evidence="9" id="KW-1185">Reference proteome</keyword>
<evidence type="ECO:0000256" key="4">
    <source>
        <dbReference type="ARBA" id="ARBA00023235"/>
    </source>
</evidence>
<evidence type="ECO:0000256" key="1">
    <source>
        <dbReference type="ARBA" id="ARBA00010373"/>
    </source>
</evidence>
<name>A0ABY4CPX1_9BACL</name>
<keyword evidence="2 5" id="KW-0479">Metal-binding</keyword>
<dbReference type="PANTHER" id="PTHR21110:SF0">
    <property type="entry name" value="PHOSPHOPENTOMUTASE"/>
    <property type="match status" value="1"/>
</dbReference>
<dbReference type="NCBIfam" id="TIGR01696">
    <property type="entry name" value="deoB"/>
    <property type="match status" value="1"/>
</dbReference>
<sequence length="400" mass="43482">MSSNGGFILADPRSLRTILIVLDSVGIGELPDAPEYGDAGSNTIGNIAKAVGGLRIPNLEKLGIGNIYPIEGTKPLKATGNYGKMQETSAGKDTTNGHWEFVGVQLTRPLPTYPHGFPNDLIEEFERRIGRKILGNKPASGTEIINELGGLHVKTGCPIVYTSADSVFQVAAHEEVIPLDELYRICKIAREMLTGEHGVGRVIARPFIGSHGKYTRTGNRHDYSLHFGRTVLNELADAGLPVIGVGKIYDIYGGSGITKGIHTEGNMDGVDKTLEAMQQYPNGLLFANLVDFDMLYGHRNDPKGFARAIEDFDARLPEILASMREDDMLMITADHGCDPTTPGTDHSREYVPLLVYGRLLRQNVDLGIRNTFADIGATLADRHGVPKPSIGESFYSVIAR</sequence>
<evidence type="ECO:0000313" key="8">
    <source>
        <dbReference type="EMBL" id="UOF89895.1"/>
    </source>
</evidence>
<comment type="subcellular location">
    <subcellularLocation>
        <location evidence="5">Cytoplasm</location>
    </subcellularLocation>
</comment>
<dbReference type="PIRSF" id="PIRSF001491">
    <property type="entry name" value="Ppentomutase"/>
    <property type="match status" value="1"/>
</dbReference>
<dbReference type="SUPFAM" id="SSF143856">
    <property type="entry name" value="DeoB insert domain-like"/>
    <property type="match status" value="1"/>
</dbReference>
<keyword evidence="4 5" id="KW-0413">Isomerase</keyword>
<feature type="binding site" evidence="5">
    <location>
        <position position="298"/>
    </location>
    <ligand>
        <name>Mn(2+)</name>
        <dbReference type="ChEBI" id="CHEBI:29035"/>
        <label>2</label>
    </ligand>
</feature>
<comment type="catalytic activity">
    <reaction evidence="5">
        <text>alpha-D-ribose 1-phosphate = D-ribose 5-phosphate</text>
        <dbReference type="Rhea" id="RHEA:18793"/>
        <dbReference type="ChEBI" id="CHEBI:57720"/>
        <dbReference type="ChEBI" id="CHEBI:78346"/>
        <dbReference type="EC" id="5.4.2.7"/>
    </reaction>
</comment>
<protein>
    <recommendedName>
        <fullName evidence="5 6">Phosphopentomutase</fullName>
        <ecNumber evidence="5 6">5.4.2.7</ecNumber>
    </recommendedName>
    <alternativeName>
        <fullName evidence="5">Phosphodeoxyribomutase</fullName>
    </alternativeName>
</protein>
<evidence type="ECO:0000259" key="7">
    <source>
        <dbReference type="Pfam" id="PF01676"/>
    </source>
</evidence>
<comment type="similarity">
    <text evidence="1 5">Belongs to the phosphopentomutase family.</text>
</comment>
<dbReference type="Pfam" id="PF01676">
    <property type="entry name" value="Metalloenzyme"/>
    <property type="match status" value="1"/>
</dbReference>
<feature type="binding site" evidence="5">
    <location>
        <position position="334"/>
    </location>
    <ligand>
        <name>Mn(2+)</name>
        <dbReference type="ChEBI" id="CHEBI:29035"/>
        <label>1</label>
    </ligand>
</feature>
<dbReference type="InterPro" id="IPR006124">
    <property type="entry name" value="Metalloenzyme"/>
</dbReference>
<reference evidence="8" key="1">
    <citation type="submission" date="2021-12" db="EMBL/GenBank/DDBJ databases">
        <title>Alicyclobacillaceae gen. nov., sp. nov., isolated from chalcocite enrichment system.</title>
        <authorList>
            <person name="Jiang Z."/>
        </authorList>
    </citation>
    <scope>NUCLEOTIDE SEQUENCE</scope>
    <source>
        <strain evidence="8">MYW30-H2</strain>
    </source>
</reference>
<dbReference type="CDD" id="cd16009">
    <property type="entry name" value="PPM"/>
    <property type="match status" value="1"/>
</dbReference>
<dbReference type="SUPFAM" id="SSF53649">
    <property type="entry name" value="Alkaline phosphatase-like"/>
    <property type="match status" value="1"/>
</dbReference>
<keyword evidence="3 5" id="KW-0464">Manganese</keyword>
<evidence type="ECO:0000256" key="6">
    <source>
        <dbReference type="NCBIfam" id="TIGR01696"/>
    </source>
</evidence>
<feature type="binding site" evidence="5">
    <location>
        <position position="23"/>
    </location>
    <ligand>
        <name>Mn(2+)</name>
        <dbReference type="ChEBI" id="CHEBI:29035"/>
        <label>1</label>
    </ligand>
</feature>
<feature type="binding site" evidence="5">
    <location>
        <position position="293"/>
    </location>
    <ligand>
        <name>Mn(2+)</name>
        <dbReference type="ChEBI" id="CHEBI:29035"/>
        <label>2</label>
    </ligand>
</feature>
<dbReference type="Proteomes" id="UP000830167">
    <property type="component" value="Chromosome"/>
</dbReference>
<dbReference type="EMBL" id="CP089291">
    <property type="protein sequence ID" value="UOF89895.1"/>
    <property type="molecule type" value="Genomic_DNA"/>
</dbReference>
<dbReference type="EC" id="5.4.2.7" evidence="5 6"/>
<evidence type="ECO:0000256" key="3">
    <source>
        <dbReference type="ARBA" id="ARBA00023211"/>
    </source>
</evidence>
<evidence type="ECO:0000256" key="5">
    <source>
        <dbReference type="HAMAP-Rule" id="MF_00740"/>
    </source>
</evidence>
<organism evidence="8 9">
    <name type="scientific">Fodinisporobacter ferrooxydans</name>
    <dbReference type="NCBI Taxonomy" id="2901836"/>
    <lineage>
        <taxon>Bacteria</taxon>
        <taxon>Bacillati</taxon>
        <taxon>Bacillota</taxon>
        <taxon>Bacilli</taxon>
        <taxon>Bacillales</taxon>
        <taxon>Alicyclobacillaceae</taxon>
        <taxon>Fodinisporobacter</taxon>
    </lineage>
</organism>
<proteinExistence type="inferred from homology"/>
<dbReference type="Gene3D" id="3.40.720.10">
    <property type="entry name" value="Alkaline Phosphatase, subunit A"/>
    <property type="match status" value="1"/>
</dbReference>
<gene>
    <name evidence="5" type="primary">deoB</name>
    <name evidence="8" type="ORF">LSG31_18790</name>
</gene>
<evidence type="ECO:0000313" key="9">
    <source>
        <dbReference type="Proteomes" id="UP000830167"/>
    </source>
</evidence>
<dbReference type="Gene3D" id="3.30.70.1250">
    <property type="entry name" value="Phosphopentomutase"/>
    <property type="match status" value="1"/>
</dbReference>
<dbReference type="PANTHER" id="PTHR21110">
    <property type="entry name" value="PHOSPHOPENTOMUTASE"/>
    <property type="match status" value="1"/>
</dbReference>
<dbReference type="InterPro" id="IPR017850">
    <property type="entry name" value="Alkaline_phosphatase_core_sf"/>
</dbReference>
<dbReference type="HAMAP" id="MF_00740">
    <property type="entry name" value="Phosphopentomut"/>
    <property type="match status" value="1"/>
</dbReference>
<dbReference type="NCBIfam" id="NF003766">
    <property type="entry name" value="PRK05362.1"/>
    <property type="match status" value="1"/>
</dbReference>
<dbReference type="InterPro" id="IPR024052">
    <property type="entry name" value="Phosphopentomutase_DeoB_cap_sf"/>
</dbReference>
<dbReference type="GO" id="GO:0008973">
    <property type="term" value="F:phosphopentomutase activity"/>
    <property type="evidence" value="ECO:0007669"/>
    <property type="project" value="UniProtKB-EC"/>
</dbReference>
<comment type="catalytic activity">
    <reaction evidence="5">
        <text>2-deoxy-alpha-D-ribose 1-phosphate = 2-deoxy-D-ribose 5-phosphate</text>
        <dbReference type="Rhea" id="RHEA:27658"/>
        <dbReference type="ChEBI" id="CHEBI:57259"/>
        <dbReference type="ChEBI" id="CHEBI:62877"/>
        <dbReference type="EC" id="5.4.2.7"/>
    </reaction>
</comment>
<dbReference type="InterPro" id="IPR010045">
    <property type="entry name" value="DeoB"/>
</dbReference>
<comment type="pathway">
    <text evidence="5">Carbohydrate degradation; 2-deoxy-D-ribose 1-phosphate degradation; D-glyceraldehyde 3-phosphate and acetaldehyde from 2-deoxy-alpha-D-ribose 1-phosphate: step 1/2.</text>
</comment>
<feature type="binding site" evidence="5">
    <location>
        <position position="335"/>
    </location>
    <ligand>
        <name>Mn(2+)</name>
        <dbReference type="ChEBI" id="CHEBI:29035"/>
        <label>1</label>
    </ligand>
</feature>